<dbReference type="InterPro" id="IPR014729">
    <property type="entry name" value="Rossmann-like_a/b/a_fold"/>
</dbReference>
<dbReference type="Pfam" id="PF22025">
    <property type="entry name" value="ThiI_fer"/>
    <property type="match status" value="1"/>
</dbReference>
<dbReference type="GO" id="GO:0005829">
    <property type="term" value="C:cytosol"/>
    <property type="evidence" value="ECO:0007669"/>
    <property type="project" value="TreeGrafter"/>
</dbReference>
<dbReference type="EMBL" id="BARS01044389">
    <property type="protein sequence ID" value="GAG35663.1"/>
    <property type="molecule type" value="Genomic_DNA"/>
</dbReference>
<sequence>LKLVNNIKNAFKSNNLNCEIRRERGRIYLYVKEVSKGLEILKRIFGITSFSPVIKTTSKLDDISDIAVKISKTMIKNENSFALRVTRTGNHNFSSQDVAVKIGNVIVNATKAGVDLSNPDFELFIEIRNENTFFFTEKIRGTGGLPLGTQGTILALINTPQSLLAAWYLMRRGCDILFLKTNNQITRSLHSFITSWYVESDIIECDPKEKDLYKTVNIIASERSCDAVVTGHTIYDTSQDVLSDIKQLK</sequence>
<dbReference type="SMART" id="SM00981">
    <property type="entry name" value="THUMP"/>
    <property type="match status" value="1"/>
</dbReference>
<proteinExistence type="predicted"/>
<reference evidence="2" key="1">
    <citation type="journal article" date="2014" name="Front. Microbiol.">
        <title>High frequency of phylogenetically diverse reductive dehalogenase-homologous genes in deep subseafloor sedimentary metagenomes.</title>
        <authorList>
            <person name="Kawai M."/>
            <person name="Futagami T."/>
            <person name="Toyoda A."/>
            <person name="Takaki Y."/>
            <person name="Nishi S."/>
            <person name="Hori S."/>
            <person name="Arai W."/>
            <person name="Tsubouchi T."/>
            <person name="Morono Y."/>
            <person name="Uchiyama I."/>
            <person name="Ito T."/>
            <person name="Fujiyama A."/>
            <person name="Inagaki F."/>
            <person name="Takami H."/>
        </authorList>
    </citation>
    <scope>NUCLEOTIDE SEQUENCE</scope>
    <source>
        <strain evidence="2">Expedition CK06-06</strain>
    </source>
</reference>
<dbReference type="PANTHER" id="PTHR43209:SF1">
    <property type="entry name" value="TRNA SULFURTRANSFERASE"/>
    <property type="match status" value="1"/>
</dbReference>
<dbReference type="Pfam" id="PF02926">
    <property type="entry name" value="THUMP"/>
    <property type="match status" value="1"/>
</dbReference>
<feature type="domain" description="THUMP" evidence="1">
    <location>
        <begin position="35"/>
        <end position="138"/>
    </location>
</feature>
<gene>
    <name evidence="2" type="ORF">S01H1_67072</name>
</gene>
<dbReference type="PANTHER" id="PTHR43209">
    <property type="entry name" value="TRNA SULFURTRANSFERASE"/>
    <property type="match status" value="1"/>
</dbReference>
<comment type="caution">
    <text evidence="2">The sequence shown here is derived from an EMBL/GenBank/DDBJ whole genome shotgun (WGS) entry which is preliminary data.</text>
</comment>
<dbReference type="GO" id="GO:0003723">
    <property type="term" value="F:RNA binding"/>
    <property type="evidence" value="ECO:0007669"/>
    <property type="project" value="InterPro"/>
</dbReference>
<dbReference type="SUPFAM" id="SSF143437">
    <property type="entry name" value="THUMP domain-like"/>
    <property type="match status" value="1"/>
</dbReference>
<dbReference type="PROSITE" id="PS51165">
    <property type="entry name" value="THUMP"/>
    <property type="match status" value="1"/>
</dbReference>
<dbReference type="CDD" id="cd11716">
    <property type="entry name" value="THUMP_ThiI"/>
    <property type="match status" value="1"/>
</dbReference>
<dbReference type="InterPro" id="IPR004114">
    <property type="entry name" value="THUMP_dom"/>
</dbReference>
<organism evidence="2">
    <name type="scientific">marine sediment metagenome</name>
    <dbReference type="NCBI Taxonomy" id="412755"/>
    <lineage>
        <taxon>unclassified sequences</taxon>
        <taxon>metagenomes</taxon>
        <taxon>ecological metagenomes</taxon>
    </lineage>
</organism>
<dbReference type="InterPro" id="IPR050102">
    <property type="entry name" value="tRNA_sulfurtransferase_ThiI"/>
</dbReference>
<evidence type="ECO:0000313" key="2">
    <source>
        <dbReference type="EMBL" id="GAG35663.1"/>
    </source>
</evidence>
<dbReference type="Gene3D" id="3.40.50.620">
    <property type="entry name" value="HUPs"/>
    <property type="match status" value="1"/>
</dbReference>
<accession>X0XG95</accession>
<feature type="non-terminal residue" evidence="2">
    <location>
        <position position="249"/>
    </location>
</feature>
<dbReference type="GO" id="GO:0052837">
    <property type="term" value="P:thiazole biosynthetic process"/>
    <property type="evidence" value="ECO:0007669"/>
    <property type="project" value="TreeGrafter"/>
</dbReference>
<dbReference type="SUPFAM" id="SSF52402">
    <property type="entry name" value="Adenine nucleotide alpha hydrolases-like"/>
    <property type="match status" value="1"/>
</dbReference>
<protein>
    <recommendedName>
        <fullName evidence="1">THUMP domain-containing protein</fullName>
    </recommendedName>
</protein>
<dbReference type="InterPro" id="IPR054173">
    <property type="entry name" value="ThiI_fer"/>
</dbReference>
<dbReference type="GO" id="GO:0002937">
    <property type="term" value="P:tRNA 4-thiouridine biosynthesis"/>
    <property type="evidence" value="ECO:0007669"/>
    <property type="project" value="TreeGrafter"/>
</dbReference>
<name>X0XG95_9ZZZZ</name>
<dbReference type="InterPro" id="IPR049962">
    <property type="entry name" value="THUMP_ThiI"/>
</dbReference>
<evidence type="ECO:0000259" key="1">
    <source>
        <dbReference type="PROSITE" id="PS51165"/>
    </source>
</evidence>
<dbReference type="AlphaFoldDB" id="X0XG95"/>
<feature type="non-terminal residue" evidence="2">
    <location>
        <position position="1"/>
    </location>
</feature>
<dbReference type="Gene3D" id="3.30.2130.30">
    <property type="match status" value="1"/>
</dbReference>